<evidence type="ECO:0000256" key="1">
    <source>
        <dbReference type="SAM" id="MobiDB-lite"/>
    </source>
</evidence>
<dbReference type="Proteomes" id="UP001419268">
    <property type="component" value="Unassembled WGS sequence"/>
</dbReference>
<sequence length="81" mass="8468">MHLTSIASSKFVESHPSSRSDRSDNAIASFTAPLPLPSRRHCRADAAVVTAPLPAPPSCDRCHSPALPAPPPAAGRRCSRG</sequence>
<dbReference type="EMBL" id="JBBNAG010000008">
    <property type="protein sequence ID" value="KAK9111341.1"/>
    <property type="molecule type" value="Genomic_DNA"/>
</dbReference>
<name>A0AAP0NP91_9MAGN</name>
<feature type="region of interest" description="Disordered" evidence="1">
    <location>
        <begin position="1"/>
        <end position="26"/>
    </location>
</feature>
<evidence type="ECO:0000313" key="2">
    <source>
        <dbReference type="EMBL" id="KAK9111341.1"/>
    </source>
</evidence>
<protein>
    <submittedName>
        <fullName evidence="2">Uncharacterized protein</fullName>
    </submittedName>
</protein>
<proteinExistence type="predicted"/>
<comment type="caution">
    <text evidence="2">The sequence shown here is derived from an EMBL/GenBank/DDBJ whole genome shotgun (WGS) entry which is preliminary data.</text>
</comment>
<feature type="compositionally biased region" description="Basic and acidic residues" evidence="1">
    <location>
        <begin position="12"/>
        <end position="24"/>
    </location>
</feature>
<gene>
    <name evidence="2" type="ORF">Scep_018860</name>
</gene>
<feature type="region of interest" description="Disordered" evidence="1">
    <location>
        <begin position="58"/>
        <end position="81"/>
    </location>
</feature>
<reference evidence="2 3" key="1">
    <citation type="submission" date="2024-01" db="EMBL/GenBank/DDBJ databases">
        <title>Genome assemblies of Stephania.</title>
        <authorList>
            <person name="Yang L."/>
        </authorList>
    </citation>
    <scope>NUCLEOTIDE SEQUENCE [LARGE SCALE GENOMIC DNA]</scope>
    <source>
        <strain evidence="2">JXDWG</strain>
        <tissue evidence="2">Leaf</tissue>
    </source>
</reference>
<evidence type="ECO:0000313" key="3">
    <source>
        <dbReference type="Proteomes" id="UP001419268"/>
    </source>
</evidence>
<keyword evidence="3" id="KW-1185">Reference proteome</keyword>
<organism evidence="2 3">
    <name type="scientific">Stephania cephalantha</name>
    <dbReference type="NCBI Taxonomy" id="152367"/>
    <lineage>
        <taxon>Eukaryota</taxon>
        <taxon>Viridiplantae</taxon>
        <taxon>Streptophyta</taxon>
        <taxon>Embryophyta</taxon>
        <taxon>Tracheophyta</taxon>
        <taxon>Spermatophyta</taxon>
        <taxon>Magnoliopsida</taxon>
        <taxon>Ranunculales</taxon>
        <taxon>Menispermaceae</taxon>
        <taxon>Menispermoideae</taxon>
        <taxon>Cissampelideae</taxon>
        <taxon>Stephania</taxon>
    </lineage>
</organism>
<dbReference type="AlphaFoldDB" id="A0AAP0NP91"/>
<accession>A0AAP0NP91</accession>